<reference evidence="2 3" key="1">
    <citation type="submission" date="2022-11" db="EMBL/GenBank/DDBJ databases">
        <title>Viruses from the air-sea interface of a natural surface slick.</title>
        <authorList>
            <person name="Rahlff J."/>
            <person name="Holmfeldt K."/>
        </authorList>
    </citation>
    <scope>NUCLEOTIDE SEQUENCE [LARGE SCALE GENOMIC DNA]</scope>
    <source>
        <strain evidence="2 3">SMS4</strain>
    </source>
</reference>
<evidence type="ECO:0000313" key="3">
    <source>
        <dbReference type="Proteomes" id="UP001231109"/>
    </source>
</evidence>
<sequence>MRTRSILLCMMLMGSAHASIVVIGNPANTNSVSAEELQRLYTGKSSSFANGDSVVPLNLSDANALRASFDEKAMGRSSSQIKAYWSKLVFTGKGTPPKEVNTEEEMVKLVSNNPNLLGYVSSGTDVSSVKVLLTIN</sequence>
<proteinExistence type="predicted"/>
<accession>A0ABT9I195</accession>
<keyword evidence="3" id="KW-1185">Reference proteome</keyword>
<keyword evidence="1" id="KW-0732">Signal</keyword>
<dbReference type="SUPFAM" id="SSF53850">
    <property type="entry name" value="Periplasmic binding protein-like II"/>
    <property type="match status" value="1"/>
</dbReference>
<feature type="signal peptide" evidence="1">
    <location>
        <begin position="1"/>
        <end position="18"/>
    </location>
</feature>
<feature type="chain" id="PRO_5047453614" evidence="1">
    <location>
        <begin position="19"/>
        <end position="136"/>
    </location>
</feature>
<dbReference type="Gene3D" id="3.40.190.10">
    <property type="entry name" value="Periplasmic binding protein-like II"/>
    <property type="match status" value="1"/>
</dbReference>
<dbReference type="Proteomes" id="UP001231109">
    <property type="component" value="Unassembled WGS sequence"/>
</dbReference>
<dbReference type="EMBL" id="JAPJDZ010000039">
    <property type="protein sequence ID" value="MDP5137151.1"/>
    <property type="molecule type" value="Genomic_DNA"/>
</dbReference>
<protein>
    <submittedName>
        <fullName evidence="2">Phosphate ABC transporter substrate-binding protein</fullName>
    </submittedName>
</protein>
<evidence type="ECO:0000256" key="1">
    <source>
        <dbReference type="SAM" id="SignalP"/>
    </source>
</evidence>
<evidence type="ECO:0000313" key="2">
    <source>
        <dbReference type="EMBL" id="MDP5137151.1"/>
    </source>
</evidence>
<dbReference type="RefSeq" id="WP_305976566.1">
    <property type="nucleotide sequence ID" value="NZ_JAPJDZ010000039.1"/>
</dbReference>
<organism evidence="2 3">
    <name type="scientific">Rheinheimera baltica</name>
    <dbReference type="NCBI Taxonomy" id="67576"/>
    <lineage>
        <taxon>Bacteria</taxon>
        <taxon>Pseudomonadati</taxon>
        <taxon>Pseudomonadota</taxon>
        <taxon>Gammaproteobacteria</taxon>
        <taxon>Chromatiales</taxon>
        <taxon>Chromatiaceae</taxon>
        <taxon>Rheinheimera</taxon>
    </lineage>
</organism>
<gene>
    <name evidence="2" type="ORF">ORJ04_14450</name>
</gene>
<name>A0ABT9I195_9GAMM</name>
<comment type="caution">
    <text evidence="2">The sequence shown here is derived from an EMBL/GenBank/DDBJ whole genome shotgun (WGS) entry which is preliminary data.</text>
</comment>